<evidence type="ECO:0000313" key="3">
    <source>
        <dbReference type="Proteomes" id="UP001370490"/>
    </source>
</evidence>
<feature type="compositionally biased region" description="Basic and acidic residues" evidence="1">
    <location>
        <begin position="55"/>
        <end position="67"/>
    </location>
</feature>
<accession>A0AAN8VKE4</accession>
<reference evidence="2 3" key="1">
    <citation type="submission" date="2023-12" db="EMBL/GenBank/DDBJ databases">
        <title>A high-quality genome assembly for Dillenia turbinata (Dilleniales).</title>
        <authorList>
            <person name="Chanderbali A."/>
        </authorList>
    </citation>
    <scope>NUCLEOTIDE SEQUENCE [LARGE SCALE GENOMIC DNA]</scope>
    <source>
        <strain evidence="2">LSX21</strain>
        <tissue evidence="2">Leaf</tissue>
    </source>
</reference>
<keyword evidence="3" id="KW-1185">Reference proteome</keyword>
<sequence length="143" mass="16148">MYRDEWVPGCVRSVGLGPLLHPTLITDVILRLQWRKADGPSSIWQRGTKRSGHKRTTDMDAKHASLGRRTLEEIRQKRAAERLTKVSSGPDLTNASSPIDSVGIRKSESGNRISDVRSMYPFRPIHLRNPFPSVIFDSGLKSW</sequence>
<dbReference type="AlphaFoldDB" id="A0AAN8VKE4"/>
<evidence type="ECO:0000256" key="1">
    <source>
        <dbReference type="SAM" id="MobiDB-lite"/>
    </source>
</evidence>
<comment type="caution">
    <text evidence="2">The sequence shown here is derived from an EMBL/GenBank/DDBJ whole genome shotgun (WGS) entry which is preliminary data.</text>
</comment>
<organism evidence="2 3">
    <name type="scientific">Dillenia turbinata</name>
    <dbReference type="NCBI Taxonomy" id="194707"/>
    <lineage>
        <taxon>Eukaryota</taxon>
        <taxon>Viridiplantae</taxon>
        <taxon>Streptophyta</taxon>
        <taxon>Embryophyta</taxon>
        <taxon>Tracheophyta</taxon>
        <taxon>Spermatophyta</taxon>
        <taxon>Magnoliopsida</taxon>
        <taxon>eudicotyledons</taxon>
        <taxon>Gunneridae</taxon>
        <taxon>Pentapetalae</taxon>
        <taxon>Dilleniales</taxon>
        <taxon>Dilleniaceae</taxon>
        <taxon>Dillenia</taxon>
    </lineage>
</organism>
<proteinExistence type="predicted"/>
<dbReference type="PANTHER" id="PTHR48163">
    <property type="entry name" value="BNAC02G25670D PROTEIN"/>
    <property type="match status" value="1"/>
</dbReference>
<feature type="region of interest" description="Disordered" evidence="1">
    <location>
        <begin position="43"/>
        <end position="67"/>
    </location>
</feature>
<evidence type="ECO:0000313" key="2">
    <source>
        <dbReference type="EMBL" id="KAK6935800.1"/>
    </source>
</evidence>
<protein>
    <submittedName>
        <fullName evidence="2">Uncharacterized protein</fullName>
    </submittedName>
</protein>
<name>A0AAN8VKE4_9MAGN</name>
<gene>
    <name evidence="2" type="ORF">RJ641_032830</name>
</gene>
<dbReference type="Proteomes" id="UP001370490">
    <property type="component" value="Unassembled WGS sequence"/>
</dbReference>
<dbReference type="EMBL" id="JBAMMX010000007">
    <property type="protein sequence ID" value="KAK6935800.1"/>
    <property type="molecule type" value="Genomic_DNA"/>
</dbReference>
<dbReference type="PANTHER" id="PTHR48163:SF2">
    <property type="entry name" value="EXPRESSED PROTEIN"/>
    <property type="match status" value="1"/>
</dbReference>
<feature type="region of interest" description="Disordered" evidence="1">
    <location>
        <begin position="82"/>
        <end position="105"/>
    </location>
</feature>
<feature type="compositionally biased region" description="Polar residues" evidence="1">
    <location>
        <begin position="85"/>
        <end position="99"/>
    </location>
</feature>